<dbReference type="Proteomes" id="UP000289954">
    <property type="component" value="Unassembled WGS sequence"/>
</dbReference>
<evidence type="ECO:0000256" key="5">
    <source>
        <dbReference type="SAM" id="Phobius"/>
    </source>
</evidence>
<gene>
    <name evidence="7" type="ORF">CBZ_07760</name>
</gene>
<evidence type="ECO:0000313" key="7">
    <source>
        <dbReference type="EMBL" id="GCE75720.1"/>
    </source>
</evidence>
<evidence type="ECO:0000256" key="4">
    <source>
        <dbReference type="ARBA" id="ARBA00023136"/>
    </source>
</evidence>
<dbReference type="GO" id="GO:0012505">
    <property type="term" value="C:endomembrane system"/>
    <property type="evidence" value="ECO:0007669"/>
    <property type="project" value="UniProtKB-SubCell"/>
</dbReference>
<keyword evidence="2 5" id="KW-0812">Transmembrane</keyword>
<proteinExistence type="predicted"/>
<accession>A0A402DNM6</accession>
<dbReference type="RefSeq" id="WP_130780319.1">
    <property type="nucleotide sequence ID" value="NZ_BIMR01000041.1"/>
</dbReference>
<keyword evidence="8" id="KW-1185">Reference proteome</keyword>
<evidence type="ECO:0000256" key="3">
    <source>
        <dbReference type="ARBA" id="ARBA00022989"/>
    </source>
</evidence>
<protein>
    <recommendedName>
        <fullName evidence="6">DUF202 domain-containing protein</fullName>
    </recommendedName>
</protein>
<feature type="transmembrane region" description="Helical" evidence="5">
    <location>
        <begin position="20"/>
        <end position="39"/>
    </location>
</feature>
<keyword evidence="3 5" id="KW-1133">Transmembrane helix</keyword>
<evidence type="ECO:0000313" key="8">
    <source>
        <dbReference type="Proteomes" id="UP000289954"/>
    </source>
</evidence>
<name>A0A402DNM6_9CELL</name>
<organism evidence="7 8">
    <name type="scientific">Cellulomonas biazotea</name>
    <dbReference type="NCBI Taxonomy" id="1709"/>
    <lineage>
        <taxon>Bacteria</taxon>
        <taxon>Bacillati</taxon>
        <taxon>Actinomycetota</taxon>
        <taxon>Actinomycetes</taxon>
        <taxon>Micrococcales</taxon>
        <taxon>Cellulomonadaceae</taxon>
        <taxon>Cellulomonas</taxon>
    </lineage>
</organism>
<sequence>MPGPARRRIDLTHLPAWARYGLALVVVAVVVLLVVRLPGSADEPADWYSTLVQVGAVLLICAGVLWVVVRVARAVRRRPPDR</sequence>
<dbReference type="AlphaFoldDB" id="A0A402DNM6"/>
<feature type="domain" description="DUF202" evidence="6">
    <location>
        <begin position="16"/>
        <end position="78"/>
    </location>
</feature>
<dbReference type="EMBL" id="BIMR01000041">
    <property type="protein sequence ID" value="GCE75720.1"/>
    <property type="molecule type" value="Genomic_DNA"/>
</dbReference>
<keyword evidence="4 5" id="KW-0472">Membrane</keyword>
<dbReference type="Pfam" id="PF02656">
    <property type="entry name" value="DUF202"/>
    <property type="match status" value="1"/>
</dbReference>
<evidence type="ECO:0000259" key="6">
    <source>
        <dbReference type="Pfam" id="PF02656"/>
    </source>
</evidence>
<feature type="transmembrane region" description="Helical" evidence="5">
    <location>
        <begin position="51"/>
        <end position="72"/>
    </location>
</feature>
<comment type="subcellular location">
    <subcellularLocation>
        <location evidence="1">Endomembrane system</location>
        <topology evidence="1">Multi-pass membrane protein</topology>
    </subcellularLocation>
</comment>
<dbReference type="InterPro" id="IPR003807">
    <property type="entry name" value="DUF202"/>
</dbReference>
<reference evidence="7 8" key="1">
    <citation type="submission" date="2019-01" db="EMBL/GenBank/DDBJ databases">
        <title>Draft genome sequence of Cellulomonas takizawaensis strain TKZ-21.</title>
        <authorList>
            <person name="Yamamura H."/>
            <person name="Hayashi T."/>
            <person name="Hamada M."/>
            <person name="Serisawa Y."/>
            <person name="Matsuyama K."/>
            <person name="Nakagawa Y."/>
            <person name="Otoguro M."/>
            <person name="Yanagida F."/>
            <person name="Hayakawa M."/>
        </authorList>
    </citation>
    <scope>NUCLEOTIDE SEQUENCE [LARGE SCALE GENOMIC DNA]</scope>
    <source>
        <strain evidence="7 8">NBRC12680</strain>
    </source>
</reference>
<evidence type="ECO:0000256" key="1">
    <source>
        <dbReference type="ARBA" id="ARBA00004127"/>
    </source>
</evidence>
<comment type="caution">
    <text evidence="7">The sequence shown here is derived from an EMBL/GenBank/DDBJ whole genome shotgun (WGS) entry which is preliminary data.</text>
</comment>
<evidence type="ECO:0000256" key="2">
    <source>
        <dbReference type="ARBA" id="ARBA00022692"/>
    </source>
</evidence>